<gene>
    <name evidence="2" type="ORF">M20_2472</name>
</gene>
<protein>
    <recommendedName>
        <fullName evidence="1">Mga helix-turn-helix domain-containing protein</fullName>
    </recommendedName>
</protein>
<comment type="caution">
    <text evidence="2">The sequence shown here is derived from an EMBL/GenBank/DDBJ whole genome shotgun (WGS) entry which is preliminary data.</text>
</comment>
<dbReference type="Proteomes" id="UP000053719">
    <property type="component" value="Unassembled WGS sequence"/>
</dbReference>
<proteinExistence type="predicted"/>
<evidence type="ECO:0000313" key="3">
    <source>
        <dbReference type="Proteomes" id="UP000053719"/>
    </source>
</evidence>
<dbReference type="EMBL" id="LKLU01000138">
    <property type="protein sequence ID" value="KSU17963.1"/>
    <property type="molecule type" value="Genomic_DNA"/>
</dbReference>
<accession>A0A0V8DWI4</accession>
<dbReference type="RefSeq" id="WP_058212244.1">
    <property type="nucleotide sequence ID" value="NZ_LKLU01000138.1"/>
</dbReference>
<dbReference type="Pfam" id="PF05043">
    <property type="entry name" value="Mga"/>
    <property type="match status" value="1"/>
</dbReference>
<dbReference type="PATRIC" id="fig|1360.114.peg.2588"/>
<evidence type="ECO:0000259" key="1">
    <source>
        <dbReference type="Pfam" id="PF05043"/>
    </source>
</evidence>
<dbReference type="AlphaFoldDB" id="A0A0V8DWI4"/>
<sequence length="489" mass="57676">MLKNIIPCYLNIEIEVLFYIIKKKSTTLNDVSASLGVSKRIVKENIIKINTSMEDYFSVIGFIVSNNFGSICVNSNYKYCSLEYAYNLRLYLLKSNVLFNCCVKLVTHSKISREHLIRSLFISEYYLPKLIHKLNIFFEEFGITILNNQGIYCLEGNELSIRLFSYLFLQDAFQEVDWPFEDIPKPQQILQNSDKWASTKKRALYLLYTVLSIRVADNKFLIAPFSKDMMSFFEIIYQDFDISSLIHPNFFSIIKLGKSKKIEMLYFSFLSRIFLPYIFSMEQKKKLGKYFSTSEHPFCILAKKIFTKIASLINVNGLENDERKYLYLYYIVIFNAWCLLNDENKDVLSFYIPFTHFELPQNTLLFSKIKEEILSVVNDRKHTNLLSNLICSLSISEKKGQLSIYIQVIKSFTTEIFIRNRLTSFYNKQNIYITDSYDEADIVITDTYERFNKSSGKEIFYLNSIEDELILNELNELIRIKYREKLRNN</sequence>
<feature type="domain" description="Mga helix-turn-helix" evidence="1">
    <location>
        <begin position="88"/>
        <end position="168"/>
    </location>
</feature>
<name>A0A0V8DWI4_LACLL</name>
<dbReference type="InterPro" id="IPR007737">
    <property type="entry name" value="Mga_HTH"/>
</dbReference>
<reference evidence="3" key="1">
    <citation type="submission" date="2015-10" db="EMBL/GenBank/DDBJ databases">
        <title>Draft Genome Sequences of 11 Lactococcus lactis subspecies cremoris strains.</title>
        <authorList>
            <person name="Wels M."/>
            <person name="Backus L."/>
            <person name="Boekhorst J."/>
            <person name="Dijkstra A."/>
            <person name="Beerthuizen M."/>
            <person name="Kelly W."/>
            <person name="Siezen R."/>
            <person name="Bachmann H."/>
            <person name="Van Hijum S."/>
        </authorList>
    </citation>
    <scope>NUCLEOTIDE SEQUENCE [LARGE SCALE GENOMIC DNA]</scope>
    <source>
        <strain evidence="3">M20</strain>
    </source>
</reference>
<organism evidence="2 3">
    <name type="scientific">Lactococcus lactis subsp. lactis</name>
    <name type="common">Streptococcus lactis</name>
    <dbReference type="NCBI Taxonomy" id="1360"/>
    <lineage>
        <taxon>Bacteria</taxon>
        <taxon>Bacillati</taxon>
        <taxon>Bacillota</taxon>
        <taxon>Bacilli</taxon>
        <taxon>Lactobacillales</taxon>
        <taxon>Streptococcaceae</taxon>
        <taxon>Lactococcus</taxon>
    </lineage>
</organism>
<evidence type="ECO:0000313" key="2">
    <source>
        <dbReference type="EMBL" id="KSU17963.1"/>
    </source>
</evidence>